<dbReference type="RefSeq" id="WP_076617362.1">
    <property type="nucleotide sequence ID" value="NZ_CP019323.1"/>
</dbReference>
<keyword evidence="4 8" id="KW-0479">Metal-binding</keyword>
<evidence type="ECO:0000256" key="6">
    <source>
        <dbReference type="PIRNR" id="PIRNR001123"/>
    </source>
</evidence>
<feature type="binding site" evidence="8">
    <location>
        <position position="217"/>
    </location>
    <ligand>
        <name>Zn(2+)</name>
        <dbReference type="ChEBI" id="CHEBI:29105"/>
        <label>2</label>
    </ligand>
</feature>
<dbReference type="SUPFAM" id="SSF101821">
    <property type="entry name" value="Aminopeptidase/glucanase lid domain"/>
    <property type="match status" value="1"/>
</dbReference>
<dbReference type="Gene3D" id="2.40.30.40">
    <property type="entry name" value="Peptidase M42, domain 2"/>
    <property type="match status" value="1"/>
</dbReference>
<evidence type="ECO:0000313" key="10">
    <source>
        <dbReference type="Proteomes" id="UP000187499"/>
    </source>
</evidence>
<dbReference type="OrthoDB" id="9772053at2"/>
<dbReference type="PANTHER" id="PTHR32481:SF0">
    <property type="entry name" value="AMINOPEPTIDASE YPDE-RELATED"/>
    <property type="match status" value="1"/>
</dbReference>
<feature type="active site" description="Proton acceptor" evidence="7">
    <location>
        <position position="216"/>
    </location>
</feature>
<evidence type="ECO:0000256" key="2">
    <source>
        <dbReference type="ARBA" id="ARBA00022438"/>
    </source>
</evidence>
<feature type="binding site" evidence="8">
    <location>
        <position position="184"/>
    </location>
    <ligand>
        <name>Zn(2+)</name>
        <dbReference type="ChEBI" id="CHEBI:29105"/>
        <label>1</label>
    </ligand>
</feature>
<comment type="cofactor">
    <cofactor evidence="8">
        <name>a divalent metal cation</name>
        <dbReference type="ChEBI" id="CHEBI:60240"/>
    </cofactor>
    <text evidence="8">Binds 2 divalent metal cations per subunit.</text>
</comment>
<evidence type="ECO:0000313" key="9">
    <source>
        <dbReference type="EMBL" id="APX72976.1"/>
    </source>
</evidence>
<evidence type="ECO:0000256" key="1">
    <source>
        <dbReference type="ARBA" id="ARBA00006272"/>
    </source>
</evidence>
<gene>
    <name evidence="9" type="ORF">BTM29_10615</name>
</gene>
<evidence type="ECO:0000256" key="5">
    <source>
        <dbReference type="ARBA" id="ARBA00022801"/>
    </source>
</evidence>
<feature type="binding site" evidence="8">
    <location>
        <position position="239"/>
    </location>
    <ligand>
        <name>Zn(2+)</name>
        <dbReference type="ChEBI" id="CHEBI:29105"/>
        <label>1</label>
    </ligand>
</feature>
<evidence type="ECO:0000256" key="3">
    <source>
        <dbReference type="ARBA" id="ARBA00022670"/>
    </source>
</evidence>
<feature type="binding site" evidence="8">
    <location>
        <position position="184"/>
    </location>
    <ligand>
        <name>Zn(2+)</name>
        <dbReference type="ChEBI" id="CHEBI:29105"/>
        <label>2</label>
    </ligand>
</feature>
<organism evidence="9 10">
    <name type="scientific">Companilactobacillus allii</name>
    <dbReference type="NCBI Taxonomy" id="1847728"/>
    <lineage>
        <taxon>Bacteria</taxon>
        <taxon>Bacillati</taxon>
        <taxon>Bacillota</taxon>
        <taxon>Bacilli</taxon>
        <taxon>Lactobacillales</taxon>
        <taxon>Lactobacillaceae</taxon>
        <taxon>Companilactobacillus</taxon>
    </lineage>
</organism>
<dbReference type="KEGG" id="lalw:BTM29_10615"/>
<reference evidence="10" key="1">
    <citation type="submission" date="2016-12" db="EMBL/GenBank/DDBJ databases">
        <authorList>
            <person name="Jung M.Y."/>
            <person name="Lee S.H."/>
        </authorList>
    </citation>
    <scope>NUCLEOTIDE SEQUENCE [LARGE SCALE GENOMIC DNA]</scope>
    <source>
        <strain evidence="10">WiKim39</strain>
    </source>
</reference>
<dbReference type="Gene3D" id="3.40.630.10">
    <property type="entry name" value="Zn peptidases"/>
    <property type="match status" value="1"/>
</dbReference>
<evidence type="ECO:0000256" key="8">
    <source>
        <dbReference type="PIRSR" id="PIRSR001123-2"/>
    </source>
</evidence>
<dbReference type="AlphaFoldDB" id="A0A1P8Q541"/>
<dbReference type="PANTHER" id="PTHR32481">
    <property type="entry name" value="AMINOPEPTIDASE"/>
    <property type="match status" value="1"/>
</dbReference>
<evidence type="ECO:0000256" key="4">
    <source>
        <dbReference type="ARBA" id="ARBA00022723"/>
    </source>
</evidence>
<proteinExistence type="inferred from homology"/>
<evidence type="ECO:0000256" key="7">
    <source>
        <dbReference type="PIRSR" id="PIRSR001123-1"/>
    </source>
</evidence>
<feature type="binding site" evidence="8">
    <location>
        <position position="325"/>
    </location>
    <ligand>
        <name>Zn(2+)</name>
        <dbReference type="ChEBI" id="CHEBI:29105"/>
        <label>2</label>
    </ligand>
</feature>
<dbReference type="EMBL" id="CP019323">
    <property type="protein sequence ID" value="APX72976.1"/>
    <property type="molecule type" value="Genomic_DNA"/>
</dbReference>
<dbReference type="GO" id="GO:0006508">
    <property type="term" value="P:proteolysis"/>
    <property type="evidence" value="ECO:0007669"/>
    <property type="project" value="UniProtKB-KW"/>
</dbReference>
<dbReference type="PIRSF" id="PIRSF001123">
    <property type="entry name" value="PepA_GA"/>
    <property type="match status" value="1"/>
</dbReference>
<dbReference type="SUPFAM" id="SSF53187">
    <property type="entry name" value="Zn-dependent exopeptidases"/>
    <property type="match status" value="1"/>
</dbReference>
<dbReference type="InterPro" id="IPR051464">
    <property type="entry name" value="Peptidase_M42_aminopept"/>
</dbReference>
<dbReference type="InterPro" id="IPR008007">
    <property type="entry name" value="Peptidase_M42"/>
</dbReference>
<protein>
    <submittedName>
        <fullName evidence="9">Peptidase M28</fullName>
    </submittedName>
</protein>
<dbReference type="InterPro" id="IPR023367">
    <property type="entry name" value="Peptidase_M42_dom2"/>
</dbReference>
<dbReference type="GO" id="GO:0046872">
    <property type="term" value="F:metal ion binding"/>
    <property type="evidence" value="ECO:0007669"/>
    <property type="project" value="UniProtKB-UniRule"/>
</dbReference>
<dbReference type="CDD" id="cd05656">
    <property type="entry name" value="M42_Frv"/>
    <property type="match status" value="1"/>
</dbReference>
<keyword evidence="5" id="KW-0378">Hydrolase</keyword>
<feature type="binding site" evidence="8">
    <location>
        <position position="69"/>
    </location>
    <ligand>
        <name>Zn(2+)</name>
        <dbReference type="ChEBI" id="CHEBI:29105"/>
        <label>1</label>
    </ligand>
</feature>
<dbReference type="GO" id="GO:0004177">
    <property type="term" value="F:aminopeptidase activity"/>
    <property type="evidence" value="ECO:0007669"/>
    <property type="project" value="UniProtKB-UniRule"/>
</dbReference>
<sequence length="370" mass="41564">MSNEAIDLELLRNLSEADGIGGREREVSRIVHSYAQPYVDNIYYDNLGSIILKQNGINKNGPKVMLSAHMDEVGFEVRQITEQGFLKLLPIGGWWGHVMPAQEMTVTTNDNKKYIGVIGSRAPHGLSDEVKNKVMKPMSMFLDMGVDNKFEIEQMGIEIGNMITPNIKVRQMNNPNYLLGKAWDDRFSLGAELEVMKRTSVMDHEATLYFTGSTQEEVGIRGARSAVHKIKPDLAIAMDVTTAQDTPLDDRNVDNLGKGVVLAVLDSLTIANKGLLYRMKRLATEQKLDIRYDFMTVGGTDACNIHKAMDGIPTMTVSMPTRYMHSPRLMVNLDDYKQTITLLTEFCKTLSEKDVSLFKETTREALVDKY</sequence>
<dbReference type="Pfam" id="PF05343">
    <property type="entry name" value="Peptidase_M42"/>
    <property type="match status" value="1"/>
</dbReference>
<dbReference type="STRING" id="1847728.BTM29_10615"/>
<comment type="similarity">
    <text evidence="1 6">Belongs to the peptidase M42 family.</text>
</comment>
<keyword evidence="2" id="KW-0031">Aminopeptidase</keyword>
<dbReference type="Proteomes" id="UP000187499">
    <property type="component" value="Chromosome"/>
</dbReference>
<accession>A0A1P8Q541</accession>
<name>A0A1P8Q541_9LACO</name>
<keyword evidence="10" id="KW-1185">Reference proteome</keyword>
<keyword evidence="3" id="KW-0645">Protease</keyword>